<dbReference type="AlphaFoldDB" id="A0A2U2XD20"/>
<dbReference type="Proteomes" id="UP000245370">
    <property type="component" value="Unassembled WGS sequence"/>
</dbReference>
<keyword evidence="4" id="KW-1185">Reference proteome</keyword>
<keyword evidence="1" id="KW-0732">Signal</keyword>
<organism evidence="3 4">
    <name type="scientific">Brumimicrobium oceani</name>
    <dbReference type="NCBI Taxonomy" id="2100725"/>
    <lineage>
        <taxon>Bacteria</taxon>
        <taxon>Pseudomonadati</taxon>
        <taxon>Bacteroidota</taxon>
        <taxon>Flavobacteriia</taxon>
        <taxon>Flavobacteriales</taxon>
        <taxon>Crocinitomicaceae</taxon>
        <taxon>Brumimicrobium</taxon>
    </lineage>
</organism>
<reference evidence="3 4" key="2">
    <citation type="submission" date="2018-05" db="EMBL/GenBank/DDBJ databases">
        <authorList>
            <person name="Lanie J.A."/>
            <person name="Ng W.-L."/>
            <person name="Kazmierczak K.M."/>
            <person name="Andrzejewski T.M."/>
            <person name="Davidsen T.M."/>
            <person name="Wayne K.J."/>
            <person name="Tettelin H."/>
            <person name="Glass J.I."/>
            <person name="Rusch D."/>
            <person name="Podicherti R."/>
            <person name="Tsui H.-C.T."/>
            <person name="Winkler M.E."/>
        </authorList>
    </citation>
    <scope>NUCLEOTIDE SEQUENCE [LARGE SCALE GENOMIC DNA]</scope>
    <source>
        <strain evidence="3 4">C305</strain>
    </source>
</reference>
<dbReference type="Gene3D" id="2.60.40.3080">
    <property type="match status" value="1"/>
</dbReference>
<dbReference type="Pfam" id="PF18962">
    <property type="entry name" value="Por_Secre_tail"/>
    <property type="match status" value="1"/>
</dbReference>
<gene>
    <name evidence="3" type="ORF">DIT68_08460</name>
</gene>
<dbReference type="EMBL" id="QFRJ01000005">
    <property type="protein sequence ID" value="PWH85657.1"/>
    <property type="molecule type" value="Genomic_DNA"/>
</dbReference>
<evidence type="ECO:0000313" key="3">
    <source>
        <dbReference type="EMBL" id="PWH85657.1"/>
    </source>
</evidence>
<accession>A0A2U2XD20</accession>
<name>A0A2U2XD20_9FLAO</name>
<reference evidence="3 4" key="1">
    <citation type="submission" date="2018-05" db="EMBL/GenBank/DDBJ databases">
        <title>Brumimicrobium oceani sp. nov., isolated from coastal sediment.</title>
        <authorList>
            <person name="Kou Y."/>
        </authorList>
    </citation>
    <scope>NUCLEOTIDE SEQUENCE [LARGE SCALE GENOMIC DNA]</scope>
    <source>
        <strain evidence="3 4">C305</strain>
    </source>
</reference>
<feature type="domain" description="Secretion system C-terminal sorting" evidence="2">
    <location>
        <begin position="377"/>
        <end position="448"/>
    </location>
</feature>
<protein>
    <recommendedName>
        <fullName evidence="2">Secretion system C-terminal sorting domain-containing protein</fullName>
    </recommendedName>
</protein>
<dbReference type="InterPro" id="IPR026444">
    <property type="entry name" value="Secre_tail"/>
</dbReference>
<evidence type="ECO:0000313" key="4">
    <source>
        <dbReference type="Proteomes" id="UP000245370"/>
    </source>
</evidence>
<evidence type="ECO:0000256" key="1">
    <source>
        <dbReference type="ARBA" id="ARBA00022729"/>
    </source>
</evidence>
<comment type="caution">
    <text evidence="3">The sequence shown here is derived from an EMBL/GenBank/DDBJ whole genome shotgun (WGS) entry which is preliminary data.</text>
</comment>
<proteinExistence type="predicted"/>
<sequence length="450" mass="51631">MRRINGRKRLLRNRVDYGLINYEFDIFSLEIFLFRNEVALDAYLKILKTMKNLVYTLVVVFSLPLHSQWITVQGENYHNHQAFFQFTIDPYTNNLWIVDFYDATVFKPDGTFTTFGENELGQRWGSDRLNFGFTPGHTFYTKQLAGLYLFDNYQKQLLYTDNNFKKIYYDGDTLFIDRSNDNLLKYTLGMGAANTNIAGSQVSSKNGSLYVDIGSYAYYENGAYTVLSSDPFYIWGPTDVMEFDNESDTIYLGFINGISKFHNGIGYDTITPNNTTNMSSPNVLEIEFDKDNNLWVAFGDANDDFFAIGKLEGDNWSEVYTAANSPIDFDEFYGFEFDTLGNIWVSSGKDLHTLENSNSPGWLSNEEFTISVPRISVYPNPVKDILNIQLPAHVQKAEVLISDVNGKVVKKQTINSQEVVQIDIDRLEKGIYILNIVGEENQWKEKVIKK</sequence>
<evidence type="ECO:0000259" key="2">
    <source>
        <dbReference type="Pfam" id="PF18962"/>
    </source>
</evidence>
<dbReference type="NCBIfam" id="TIGR04183">
    <property type="entry name" value="Por_Secre_tail"/>
    <property type="match status" value="1"/>
</dbReference>